<keyword evidence="5 7" id="KW-1133">Transmembrane helix</keyword>
<dbReference type="Pfam" id="PF00005">
    <property type="entry name" value="ABC_tran"/>
    <property type="match status" value="1"/>
</dbReference>
<evidence type="ECO:0000256" key="6">
    <source>
        <dbReference type="ARBA" id="ARBA00023136"/>
    </source>
</evidence>
<sequence>MLKSLLTYIVRSMSVTGVHIKDIFHTPKSSDNEKFKWKDLIFFFRFVKPVWKLGALSIILSILISAIQSIMPMSTKVFIDFVIMKNGFDTVEGFLASFGMGTLAPGIIELLSSLNFVILALIVLGLTSGLSGILKDYLNTKYTQRITFNVQTTLFDRVLRFPMSFFKEKQTGYLVSRVQNDVGSVQYFFSNIISSAVSSSVSLVLGLLIILAISTKITLLVVLLVPVYLIVSVFFSGRMRRVSYDEMESSANVSKDLQEILSGVEVVKSYTSEEREVRKVSEKIDKVIKTRMKSTMISSFSGFIMRGVQSVFLLLVMWFGAIEIQNGAMTIGDYVAFIAYVAFLSGSVGRLFSSYISLQTILASMDRLKEMFSIVPEHENADRQLIVPNDCKGGIKFENVTFSYDDKDAVIKDLNLEVRSGGSVALIGPSGSGKTTIVNLILKLYTPGSGAIYLDGVDLRDIDTEWLRKQIAIVSQDVFLFDDTIENNIRYGMPSASREEVIEAAKKAHIHEFIESLPDSYATIIGERGVKLSGGQRQRIAIARAFLKDARILLLDEPTSALDTETEDSIKGSLRELIDNRTTFVISHKSSLIDITGNMLVVKIGT</sequence>
<evidence type="ECO:0000259" key="8">
    <source>
        <dbReference type="PROSITE" id="PS50893"/>
    </source>
</evidence>
<dbReference type="Pfam" id="PF00664">
    <property type="entry name" value="ABC_membrane"/>
    <property type="match status" value="1"/>
</dbReference>
<evidence type="ECO:0000313" key="11">
    <source>
        <dbReference type="Proteomes" id="UP001320159"/>
    </source>
</evidence>
<evidence type="ECO:0000259" key="9">
    <source>
        <dbReference type="PROSITE" id="PS50929"/>
    </source>
</evidence>
<dbReference type="Gene3D" id="3.40.50.300">
    <property type="entry name" value="P-loop containing nucleotide triphosphate hydrolases"/>
    <property type="match status" value="1"/>
</dbReference>
<protein>
    <submittedName>
        <fullName evidence="10">ABC transporter ATP-binding protein</fullName>
    </submittedName>
</protein>
<evidence type="ECO:0000256" key="5">
    <source>
        <dbReference type="ARBA" id="ARBA00022989"/>
    </source>
</evidence>
<dbReference type="PANTHER" id="PTHR43394:SF1">
    <property type="entry name" value="ATP-BINDING CASSETTE SUB-FAMILY B MEMBER 10, MITOCHONDRIAL"/>
    <property type="match status" value="1"/>
</dbReference>
<evidence type="ECO:0000313" key="10">
    <source>
        <dbReference type="EMBL" id="MCD1294903.1"/>
    </source>
</evidence>
<dbReference type="PROSITE" id="PS50893">
    <property type="entry name" value="ABC_TRANSPORTER_2"/>
    <property type="match status" value="1"/>
</dbReference>
<evidence type="ECO:0000256" key="3">
    <source>
        <dbReference type="ARBA" id="ARBA00022741"/>
    </source>
</evidence>
<dbReference type="InterPro" id="IPR039421">
    <property type="entry name" value="Type_1_exporter"/>
</dbReference>
<dbReference type="AlphaFoldDB" id="A0AAP2RCI9"/>
<dbReference type="PANTHER" id="PTHR43394">
    <property type="entry name" value="ATP-DEPENDENT PERMEASE MDL1, MITOCHONDRIAL"/>
    <property type="match status" value="1"/>
</dbReference>
<dbReference type="SUPFAM" id="SSF90123">
    <property type="entry name" value="ABC transporter transmembrane region"/>
    <property type="match status" value="1"/>
</dbReference>
<dbReference type="PROSITE" id="PS50929">
    <property type="entry name" value="ABC_TM1F"/>
    <property type="match status" value="1"/>
</dbReference>
<dbReference type="Proteomes" id="UP001320159">
    <property type="component" value="Unassembled WGS sequence"/>
</dbReference>
<dbReference type="InterPro" id="IPR027417">
    <property type="entry name" value="P-loop_NTPase"/>
</dbReference>
<dbReference type="GO" id="GO:0005524">
    <property type="term" value="F:ATP binding"/>
    <property type="evidence" value="ECO:0007669"/>
    <property type="project" value="UniProtKB-KW"/>
</dbReference>
<dbReference type="InterPro" id="IPR003439">
    <property type="entry name" value="ABC_transporter-like_ATP-bd"/>
</dbReference>
<dbReference type="SMART" id="SM00382">
    <property type="entry name" value="AAA"/>
    <property type="match status" value="1"/>
</dbReference>
<name>A0AAP2RCI9_9EURY</name>
<proteinExistence type="predicted"/>
<keyword evidence="4 10" id="KW-0067">ATP-binding</keyword>
<dbReference type="InterPro" id="IPR036640">
    <property type="entry name" value="ABC1_TM_sf"/>
</dbReference>
<keyword evidence="6 7" id="KW-0472">Membrane</keyword>
<evidence type="ECO:0000256" key="7">
    <source>
        <dbReference type="SAM" id="Phobius"/>
    </source>
</evidence>
<keyword evidence="11" id="KW-1185">Reference proteome</keyword>
<dbReference type="Gene3D" id="1.20.1560.10">
    <property type="entry name" value="ABC transporter type 1, transmembrane domain"/>
    <property type="match status" value="1"/>
</dbReference>
<comment type="subcellular location">
    <subcellularLocation>
        <location evidence="1">Membrane</location>
        <topology evidence="1">Multi-pass membrane protein</topology>
    </subcellularLocation>
</comment>
<dbReference type="SUPFAM" id="SSF52540">
    <property type="entry name" value="P-loop containing nucleoside triphosphate hydrolases"/>
    <property type="match status" value="1"/>
</dbReference>
<dbReference type="CDD" id="cd07346">
    <property type="entry name" value="ABC_6TM_exporters"/>
    <property type="match status" value="1"/>
</dbReference>
<dbReference type="FunFam" id="3.40.50.300:FF:000218">
    <property type="entry name" value="Multidrug ABC transporter ATP-binding protein"/>
    <property type="match status" value="1"/>
</dbReference>
<dbReference type="PROSITE" id="PS00211">
    <property type="entry name" value="ABC_TRANSPORTER_1"/>
    <property type="match status" value="1"/>
</dbReference>
<dbReference type="InterPro" id="IPR017871">
    <property type="entry name" value="ABC_transporter-like_CS"/>
</dbReference>
<dbReference type="InterPro" id="IPR003593">
    <property type="entry name" value="AAA+_ATPase"/>
</dbReference>
<dbReference type="InterPro" id="IPR011527">
    <property type="entry name" value="ABC1_TM_dom"/>
</dbReference>
<dbReference type="GO" id="GO:0016020">
    <property type="term" value="C:membrane"/>
    <property type="evidence" value="ECO:0007669"/>
    <property type="project" value="UniProtKB-SubCell"/>
</dbReference>
<dbReference type="EMBL" id="PGCK01000005">
    <property type="protein sequence ID" value="MCD1294903.1"/>
    <property type="molecule type" value="Genomic_DNA"/>
</dbReference>
<feature type="transmembrane region" description="Helical" evidence="7">
    <location>
        <begin position="114"/>
        <end position="134"/>
    </location>
</feature>
<organism evidence="10 11">
    <name type="scientific">Methanooceanicella nereidis</name>
    <dbReference type="NCBI Taxonomy" id="2052831"/>
    <lineage>
        <taxon>Archaea</taxon>
        <taxon>Methanobacteriati</taxon>
        <taxon>Methanobacteriota</taxon>
        <taxon>Stenosarchaea group</taxon>
        <taxon>Methanomicrobia</taxon>
        <taxon>Methanocellales</taxon>
        <taxon>Methanocellaceae</taxon>
        <taxon>Methanooceanicella</taxon>
    </lineage>
</organism>
<evidence type="ECO:0000256" key="4">
    <source>
        <dbReference type="ARBA" id="ARBA00022840"/>
    </source>
</evidence>
<feature type="domain" description="ABC transmembrane type-1" evidence="9">
    <location>
        <begin position="55"/>
        <end position="360"/>
    </location>
</feature>
<keyword evidence="3" id="KW-0547">Nucleotide-binding</keyword>
<evidence type="ECO:0000256" key="2">
    <source>
        <dbReference type="ARBA" id="ARBA00022692"/>
    </source>
</evidence>
<feature type="transmembrane region" description="Helical" evidence="7">
    <location>
        <begin position="187"/>
        <end position="211"/>
    </location>
</feature>
<feature type="transmembrane region" description="Helical" evidence="7">
    <location>
        <begin position="334"/>
        <end position="358"/>
    </location>
</feature>
<feature type="transmembrane region" description="Helical" evidence="7">
    <location>
        <begin position="50"/>
        <end position="70"/>
    </location>
</feature>
<accession>A0AAP2RCI9</accession>
<dbReference type="GO" id="GO:0015421">
    <property type="term" value="F:ABC-type oligopeptide transporter activity"/>
    <property type="evidence" value="ECO:0007669"/>
    <property type="project" value="TreeGrafter"/>
</dbReference>
<reference evidence="10 11" key="1">
    <citation type="submission" date="2017-11" db="EMBL/GenBank/DDBJ databases">
        <title>Isolation and Characterization of Family Methanocellaceae Species from Potential Methane Hydrate Area Offshore Southwestern Taiwan.</title>
        <authorList>
            <person name="Zhang W.-L."/>
            <person name="Chen W.-C."/>
            <person name="Lai M.-C."/>
            <person name="Chen S.-C."/>
        </authorList>
    </citation>
    <scope>NUCLEOTIDE SEQUENCE [LARGE SCALE GENOMIC DNA]</scope>
    <source>
        <strain evidence="10 11">CWC-04</strain>
    </source>
</reference>
<gene>
    <name evidence="10" type="ORF">CUJ83_07820</name>
</gene>
<keyword evidence="2 7" id="KW-0812">Transmembrane</keyword>
<evidence type="ECO:0000256" key="1">
    <source>
        <dbReference type="ARBA" id="ARBA00004141"/>
    </source>
</evidence>
<feature type="domain" description="ABC transporter" evidence="8">
    <location>
        <begin position="395"/>
        <end position="606"/>
    </location>
</feature>
<comment type="caution">
    <text evidence="10">The sequence shown here is derived from an EMBL/GenBank/DDBJ whole genome shotgun (WGS) entry which is preliminary data.</text>
</comment>
<feature type="transmembrane region" description="Helical" evidence="7">
    <location>
        <begin position="217"/>
        <end position="237"/>
    </location>
</feature>
<dbReference type="RefSeq" id="WP_230741739.1">
    <property type="nucleotide sequence ID" value="NZ_PGCK01000005.1"/>
</dbReference>
<feature type="transmembrane region" description="Helical" evidence="7">
    <location>
        <begin position="303"/>
        <end position="322"/>
    </location>
</feature>
<dbReference type="GO" id="GO:0016887">
    <property type="term" value="F:ATP hydrolysis activity"/>
    <property type="evidence" value="ECO:0007669"/>
    <property type="project" value="InterPro"/>
</dbReference>